<keyword evidence="3" id="KW-1185">Reference proteome</keyword>
<feature type="compositionally biased region" description="Acidic residues" evidence="1">
    <location>
        <begin position="442"/>
        <end position="459"/>
    </location>
</feature>
<name>A0ABR3SA57_9PEZI</name>
<dbReference type="EMBL" id="JAJVDC020000350">
    <property type="protein sequence ID" value="KAL1614900.1"/>
    <property type="molecule type" value="Genomic_DNA"/>
</dbReference>
<feature type="region of interest" description="Disordered" evidence="1">
    <location>
        <begin position="439"/>
        <end position="488"/>
    </location>
</feature>
<evidence type="ECO:0000313" key="2">
    <source>
        <dbReference type="EMBL" id="KAL1614900.1"/>
    </source>
</evidence>
<sequence>MDEFPRLTAMETSRLDSKCNGHGHMTSVQLSAQAIYSTASAAEEVSTIAVQGRGFKTDAQRTRALWELVSADLMARKASSKTTTQTTSSSRTDTPIPGTTEFSRQVLLPRNIVIAAQPTAHDPFKHFHTCPPSPGDTTFDHYRRLRPLKHSTIWLDYRNLAFQDEVVCTYKALQLQLPVEAEWVDDALRLLLKREPRFIDDTLPRCCVPIRLHEQSFSPSEAGGCWDAPPVLAEEAERDQVPRFGFSNTPDCSYWIWTGGFSTAMRDELETYAAVRGRHALCPYLSVELKRGNEQPAVRKAQHQIALAASIALYNRFQQRCRRLRCRSPSAAADSKDVLRHYGLTLTGIDWAIWCIVPRCVDSDPCCWNGCDMRQVSKGALNRPVSVGKLAAWLNEIHRWGNTVHSVACMNDIKAVVRADRLAQRTSLLTDEMELLLLEDQGSGDEDKDEDEDEWDGEEGMYTATYGKKDGDYFKARRQENKAEPTRP</sequence>
<feature type="region of interest" description="Disordered" evidence="1">
    <location>
        <begin position="77"/>
        <end position="99"/>
    </location>
</feature>
<proteinExistence type="predicted"/>
<evidence type="ECO:0000313" key="3">
    <source>
        <dbReference type="Proteomes" id="UP001521116"/>
    </source>
</evidence>
<organism evidence="2 3">
    <name type="scientific">Neofusicoccum ribis</name>
    <dbReference type="NCBI Taxonomy" id="45134"/>
    <lineage>
        <taxon>Eukaryota</taxon>
        <taxon>Fungi</taxon>
        <taxon>Dikarya</taxon>
        <taxon>Ascomycota</taxon>
        <taxon>Pezizomycotina</taxon>
        <taxon>Dothideomycetes</taxon>
        <taxon>Dothideomycetes incertae sedis</taxon>
        <taxon>Botryosphaeriales</taxon>
        <taxon>Botryosphaeriaceae</taxon>
        <taxon>Neofusicoccum</taxon>
    </lineage>
</organism>
<feature type="compositionally biased region" description="Low complexity" evidence="1">
    <location>
        <begin position="80"/>
        <end position="94"/>
    </location>
</feature>
<reference evidence="2 3" key="1">
    <citation type="submission" date="2024-02" db="EMBL/GenBank/DDBJ databases">
        <title>De novo assembly and annotation of 12 fungi associated with fruit tree decline syndrome in Ontario, Canada.</title>
        <authorList>
            <person name="Sulman M."/>
            <person name="Ellouze W."/>
            <person name="Ilyukhin E."/>
        </authorList>
    </citation>
    <scope>NUCLEOTIDE SEQUENCE [LARGE SCALE GENOMIC DNA]</scope>
    <source>
        <strain evidence="2 3">M1-105</strain>
    </source>
</reference>
<evidence type="ECO:0000256" key="1">
    <source>
        <dbReference type="SAM" id="MobiDB-lite"/>
    </source>
</evidence>
<gene>
    <name evidence="2" type="ORF">SLS56_011985</name>
</gene>
<accession>A0ABR3SA57</accession>
<comment type="caution">
    <text evidence="2">The sequence shown here is derived from an EMBL/GenBank/DDBJ whole genome shotgun (WGS) entry which is preliminary data.</text>
</comment>
<dbReference type="Proteomes" id="UP001521116">
    <property type="component" value="Unassembled WGS sequence"/>
</dbReference>
<protein>
    <submittedName>
        <fullName evidence="2">Uncharacterized protein</fullName>
    </submittedName>
</protein>
<feature type="compositionally biased region" description="Basic and acidic residues" evidence="1">
    <location>
        <begin position="467"/>
        <end position="488"/>
    </location>
</feature>